<evidence type="ECO:0000313" key="2">
    <source>
        <dbReference type="EMBL" id="CAL4205899.1"/>
    </source>
</evidence>
<sequence length="153" mass="16967">MDPHMTPETAADLEHSGVHRRVLRPPSSMASNQRSNLINKTKKLVTFAKEKKCSGNSGVKEAHRCNLEQNRNSESLTFVVPERRGSIPTIPTIPTIAYLSPGDNNNPTVSVTTATDDYSGNNININEPDNLNLRKRVDKNKKGDILLHLKILT</sequence>
<accession>A0AAV2SNX7</accession>
<feature type="region of interest" description="Disordered" evidence="1">
    <location>
        <begin position="1"/>
        <end position="36"/>
    </location>
</feature>
<evidence type="ECO:0000313" key="3">
    <source>
        <dbReference type="Proteomes" id="UP001497623"/>
    </source>
</evidence>
<comment type="caution">
    <text evidence="2">The sequence shown here is derived from an EMBL/GenBank/DDBJ whole genome shotgun (WGS) entry which is preliminary data.</text>
</comment>
<gene>
    <name evidence="2" type="ORF">MNOR_LOCUS37960</name>
</gene>
<organism evidence="2 3">
    <name type="scientific">Meganyctiphanes norvegica</name>
    <name type="common">Northern krill</name>
    <name type="synonym">Thysanopoda norvegica</name>
    <dbReference type="NCBI Taxonomy" id="48144"/>
    <lineage>
        <taxon>Eukaryota</taxon>
        <taxon>Metazoa</taxon>
        <taxon>Ecdysozoa</taxon>
        <taxon>Arthropoda</taxon>
        <taxon>Crustacea</taxon>
        <taxon>Multicrustacea</taxon>
        <taxon>Malacostraca</taxon>
        <taxon>Eumalacostraca</taxon>
        <taxon>Eucarida</taxon>
        <taxon>Euphausiacea</taxon>
        <taxon>Euphausiidae</taxon>
        <taxon>Meganyctiphanes</taxon>
    </lineage>
</organism>
<evidence type="ECO:0000256" key="1">
    <source>
        <dbReference type="SAM" id="MobiDB-lite"/>
    </source>
</evidence>
<name>A0AAV2SNX7_MEGNR</name>
<protein>
    <submittedName>
        <fullName evidence="2">Uncharacterized protein</fullName>
    </submittedName>
</protein>
<keyword evidence="3" id="KW-1185">Reference proteome</keyword>
<proteinExistence type="predicted"/>
<dbReference type="AlphaFoldDB" id="A0AAV2SNX7"/>
<dbReference type="EMBL" id="CAXKWB010081367">
    <property type="protein sequence ID" value="CAL4205899.1"/>
    <property type="molecule type" value="Genomic_DNA"/>
</dbReference>
<dbReference type="Proteomes" id="UP001497623">
    <property type="component" value="Unassembled WGS sequence"/>
</dbReference>
<reference evidence="2 3" key="1">
    <citation type="submission" date="2024-05" db="EMBL/GenBank/DDBJ databases">
        <authorList>
            <person name="Wallberg A."/>
        </authorList>
    </citation>
    <scope>NUCLEOTIDE SEQUENCE [LARGE SCALE GENOMIC DNA]</scope>
</reference>